<evidence type="ECO:0000259" key="2">
    <source>
        <dbReference type="PROSITE" id="PS50994"/>
    </source>
</evidence>
<dbReference type="NCBIfam" id="NF033577">
    <property type="entry name" value="transpos_IS481"/>
    <property type="match status" value="1"/>
</dbReference>
<comment type="caution">
    <text evidence="3">The sequence shown here is derived from an EMBL/GenBank/DDBJ whole genome shotgun (WGS) entry which is preliminary data.</text>
</comment>
<dbReference type="InterPro" id="IPR036397">
    <property type="entry name" value="RNaseH_sf"/>
</dbReference>
<dbReference type="Proteomes" id="UP000581769">
    <property type="component" value="Unassembled WGS sequence"/>
</dbReference>
<feature type="domain" description="Integrase catalytic" evidence="2">
    <location>
        <begin position="165"/>
        <end position="339"/>
    </location>
</feature>
<dbReference type="SUPFAM" id="SSF46689">
    <property type="entry name" value="Homeodomain-like"/>
    <property type="match status" value="1"/>
</dbReference>
<dbReference type="PROSITE" id="PS50994">
    <property type="entry name" value="INTEGRASE"/>
    <property type="match status" value="1"/>
</dbReference>
<reference evidence="3 4" key="1">
    <citation type="submission" date="2020-08" db="EMBL/GenBank/DDBJ databases">
        <title>Sequencing the genomes of 1000 actinobacteria strains.</title>
        <authorList>
            <person name="Klenk H.-P."/>
        </authorList>
    </citation>
    <scope>NUCLEOTIDE SEQUENCE [LARGE SCALE GENOMIC DNA]</scope>
    <source>
        <strain evidence="3 4">DSM 45859</strain>
    </source>
</reference>
<dbReference type="InterPro" id="IPR009057">
    <property type="entry name" value="Homeodomain-like_sf"/>
</dbReference>
<evidence type="ECO:0000256" key="1">
    <source>
        <dbReference type="SAM" id="MobiDB-lite"/>
    </source>
</evidence>
<gene>
    <name evidence="3" type="ORF">BJY18_007027</name>
</gene>
<dbReference type="Pfam" id="PF13683">
    <property type="entry name" value="rve_3"/>
    <property type="match status" value="1"/>
</dbReference>
<proteinExistence type="predicted"/>
<dbReference type="EMBL" id="JACHMG010000001">
    <property type="protein sequence ID" value="MBB4689542.1"/>
    <property type="molecule type" value="Genomic_DNA"/>
</dbReference>
<feature type="region of interest" description="Disordered" evidence="1">
    <location>
        <begin position="1"/>
        <end position="24"/>
    </location>
</feature>
<evidence type="ECO:0000313" key="4">
    <source>
        <dbReference type="Proteomes" id="UP000581769"/>
    </source>
</evidence>
<dbReference type="PANTHER" id="PTHR35004">
    <property type="entry name" value="TRANSPOSASE RV3428C-RELATED"/>
    <property type="match status" value="1"/>
</dbReference>
<dbReference type="InterPro" id="IPR047656">
    <property type="entry name" value="IS481-like_transpos"/>
</dbReference>
<dbReference type="Gene3D" id="3.30.420.10">
    <property type="entry name" value="Ribonuclease H-like superfamily/Ribonuclease H"/>
    <property type="match status" value="1"/>
</dbReference>
<dbReference type="AlphaFoldDB" id="A0A840J7Z0"/>
<name>A0A840J7Z0_9PSEU</name>
<dbReference type="PANTHER" id="PTHR35004:SF6">
    <property type="entry name" value="TRANSPOSASE"/>
    <property type="match status" value="1"/>
</dbReference>
<dbReference type="InterPro" id="IPR012337">
    <property type="entry name" value="RNaseH-like_sf"/>
</dbReference>
<dbReference type="InterPro" id="IPR001584">
    <property type="entry name" value="Integrase_cat-core"/>
</dbReference>
<dbReference type="SUPFAM" id="SSF53098">
    <property type="entry name" value="Ribonuclease H-like"/>
    <property type="match status" value="1"/>
</dbReference>
<evidence type="ECO:0000313" key="3">
    <source>
        <dbReference type="EMBL" id="MBB4689542.1"/>
    </source>
</evidence>
<keyword evidence="4" id="KW-1185">Reference proteome</keyword>
<dbReference type="GO" id="GO:0015074">
    <property type="term" value="P:DNA integration"/>
    <property type="evidence" value="ECO:0007669"/>
    <property type="project" value="InterPro"/>
</dbReference>
<sequence>MRSATNSSSEQKDPSVHHRNAPLSLEGRRRLVARCQTRPIAHVAAEMGISRQCASTWVNRWRRFGETGLLDQPSVPRHQRTATSAEVVVRIEQLRRQRKYSARRIATELAGEGITVSVRTVGRHLLHLGLNRRRFIDPTGATNRAPRKIIARWPGHMVHLDVKKTGRIPDGGGWRIHGKGSTQDKRARRSKRRGERARYTYLHSAVDGYSRLAYTEALPDEKARTAIGFVHRARAFFAAHGITHIHRLVTDNGACYRAGDFATVLRGARHQRITPYTPRHNGKVERYNRILAEEFLYAFVWTSEEHRTAALAVWNIHYNYHRPHTAAGNQPPASRLRTGVTNVMASYSSHSSTRPSCDDFGAGTRQDATANHLNSASRRTPELTWQPAVIPHRALPI</sequence>
<organism evidence="3 4">
    <name type="scientific">Amycolatopsis jiangsuensis</name>
    <dbReference type="NCBI Taxonomy" id="1181879"/>
    <lineage>
        <taxon>Bacteria</taxon>
        <taxon>Bacillati</taxon>
        <taxon>Actinomycetota</taxon>
        <taxon>Actinomycetes</taxon>
        <taxon>Pseudonocardiales</taxon>
        <taxon>Pseudonocardiaceae</taxon>
        <taxon>Amycolatopsis</taxon>
    </lineage>
</organism>
<accession>A0A840J7Z0</accession>
<dbReference type="GO" id="GO:0003676">
    <property type="term" value="F:nucleic acid binding"/>
    <property type="evidence" value="ECO:0007669"/>
    <property type="project" value="InterPro"/>
</dbReference>
<protein>
    <submittedName>
        <fullName evidence="3">Transposase InsO family protein</fullName>
    </submittedName>
</protein>
<dbReference type="Pfam" id="PF13565">
    <property type="entry name" value="HTH_32"/>
    <property type="match status" value="1"/>
</dbReference>
<feature type="region of interest" description="Disordered" evidence="1">
    <location>
        <begin position="170"/>
        <end position="195"/>
    </location>
</feature>
<feature type="compositionally biased region" description="Basic residues" evidence="1">
    <location>
        <begin position="186"/>
        <end position="195"/>
    </location>
</feature>